<feature type="region of interest" description="Disordered" evidence="1">
    <location>
        <begin position="270"/>
        <end position="352"/>
    </location>
</feature>
<dbReference type="PANTHER" id="PTHR24094">
    <property type="entry name" value="SECRETED PROTEIN"/>
    <property type="match status" value="1"/>
</dbReference>
<sequence>MPDENPNPTASGKDKKKSGCLAVAALIVVVIVAFASCGGEGDKAADPSGAASESAQVETQSQAAQAAVSTAVTSSAKPAKAAGKVGQSTAAAALAVLPVKGRAPKTWYSRDQFGQAWADVDRNGCDTRNDILRRDLANKTYKPGTGDCAVASGTLSDPYTGRTIAFKRGPHSNAVQVDHVVALSNAWQTGAQQLSDDSREAFANDPLNLVAVDGPTNEAKGDGDAATWLPSGKPFRCSYVARQVAVKKKYHLWVTKPERDAISGILHSCPGQKVPSSSVIPAVRGHSGGTHAAKPRHTVPATRHPATSGATKRHTASKPTKKATHHAEPGSSTRKRPSEGKVHGGAFCTNEGAQGVTTKGTTLTCKIAKDGRLRWEK</sequence>
<gene>
    <name evidence="3" type="ORF">CHT91_03125</name>
</gene>
<evidence type="ECO:0000256" key="1">
    <source>
        <dbReference type="SAM" id="MobiDB-lite"/>
    </source>
</evidence>
<dbReference type="EMBL" id="NOWI01000002">
    <property type="protein sequence ID" value="RFT46547.1"/>
    <property type="molecule type" value="Genomic_DNA"/>
</dbReference>
<protein>
    <recommendedName>
        <fullName evidence="2">GmrSD restriction endonucleases C-terminal domain-containing protein</fullName>
    </recommendedName>
</protein>
<evidence type="ECO:0000313" key="3">
    <source>
        <dbReference type="EMBL" id="RFT46547.1"/>
    </source>
</evidence>
<reference evidence="3 4" key="1">
    <citation type="submission" date="2017-07" db="EMBL/GenBank/DDBJ databases">
        <authorList>
            <person name="Sun Z.S."/>
            <person name="Albrecht U."/>
            <person name="Echele G."/>
            <person name="Lee C.C."/>
        </authorList>
    </citation>
    <scope>NUCLEOTIDE SEQUENCE [LARGE SCALE GENOMIC DNA]</scope>
    <source>
        <strain evidence="3 4">P16-029</strain>
    </source>
</reference>
<comment type="caution">
    <text evidence="3">The sequence shown here is derived from an EMBL/GenBank/DDBJ whole genome shotgun (WGS) entry which is preliminary data.</text>
</comment>
<feature type="compositionally biased region" description="Basic residues" evidence="1">
    <location>
        <begin position="311"/>
        <end position="324"/>
    </location>
</feature>
<dbReference type="InterPro" id="IPR011089">
    <property type="entry name" value="GmrSD_C"/>
</dbReference>
<dbReference type="PANTHER" id="PTHR24094:SF15">
    <property type="entry name" value="AMP-DEPENDENT SYNTHETASE_LIGASE DOMAIN-CONTAINING PROTEIN-RELATED"/>
    <property type="match status" value="1"/>
</dbReference>
<proteinExistence type="predicted"/>
<name>A0A3E2DMD9_9ACTN</name>
<dbReference type="Proteomes" id="UP000259211">
    <property type="component" value="Unassembled WGS sequence"/>
</dbReference>
<dbReference type="AlphaFoldDB" id="A0A3E2DMD9"/>
<feature type="domain" description="GmrSD restriction endonucleases C-terminal" evidence="2">
    <location>
        <begin position="126"/>
        <end position="262"/>
    </location>
</feature>
<dbReference type="Pfam" id="PF07510">
    <property type="entry name" value="GmrSD_C"/>
    <property type="match status" value="1"/>
</dbReference>
<organism evidence="3 4">
    <name type="scientific">Cutibacterium avidum</name>
    <dbReference type="NCBI Taxonomy" id="33010"/>
    <lineage>
        <taxon>Bacteria</taxon>
        <taxon>Bacillati</taxon>
        <taxon>Actinomycetota</taxon>
        <taxon>Actinomycetes</taxon>
        <taxon>Propionibacteriales</taxon>
        <taxon>Propionibacteriaceae</taxon>
        <taxon>Cutibacterium</taxon>
    </lineage>
</organism>
<evidence type="ECO:0000313" key="4">
    <source>
        <dbReference type="Proteomes" id="UP000259211"/>
    </source>
</evidence>
<accession>A0A3E2DMD9</accession>
<evidence type="ECO:0000259" key="2">
    <source>
        <dbReference type="Pfam" id="PF07510"/>
    </source>
</evidence>